<gene>
    <name evidence="1" type="ORF">ENH87_11110</name>
</gene>
<name>A0A831QRP9_9FLAO</name>
<proteinExistence type="predicted"/>
<dbReference type="AlphaFoldDB" id="A0A831QRP9"/>
<dbReference type="EMBL" id="DRGL01000039">
    <property type="protein sequence ID" value="HEA21456.1"/>
    <property type="molecule type" value="Genomic_DNA"/>
</dbReference>
<sequence length="121" mass="14586">MNTGGDLYTDAEISAMANEHRVRRPTMRRMFMRMSIKKCLLLHRRLQRSLTQFSKRNKKLGDIQLDIVRIVIDIKRRCWQEVVDDFKRQVVIKYPIDSRNKKWLKHQAANKAEKLFVKHSY</sequence>
<organism evidence="1">
    <name type="scientific">Pricia antarctica</name>
    <dbReference type="NCBI Taxonomy" id="641691"/>
    <lineage>
        <taxon>Bacteria</taxon>
        <taxon>Pseudomonadati</taxon>
        <taxon>Bacteroidota</taxon>
        <taxon>Flavobacteriia</taxon>
        <taxon>Flavobacteriales</taxon>
        <taxon>Flavobacteriaceae</taxon>
        <taxon>Pricia</taxon>
    </lineage>
</organism>
<accession>A0A831QRP9</accession>
<evidence type="ECO:0000313" key="1">
    <source>
        <dbReference type="EMBL" id="HEA21456.1"/>
    </source>
</evidence>
<protein>
    <submittedName>
        <fullName evidence="1">Uncharacterized protein</fullName>
    </submittedName>
</protein>
<dbReference type="Proteomes" id="UP000886191">
    <property type="component" value="Unassembled WGS sequence"/>
</dbReference>
<comment type="caution">
    <text evidence="1">The sequence shown here is derived from an EMBL/GenBank/DDBJ whole genome shotgun (WGS) entry which is preliminary data.</text>
</comment>
<reference evidence="1" key="1">
    <citation type="journal article" date="2020" name="mSystems">
        <title>Genome- and Community-Level Interaction Insights into Carbon Utilization and Element Cycling Functions of Hydrothermarchaeota in Hydrothermal Sediment.</title>
        <authorList>
            <person name="Zhou Z."/>
            <person name="Liu Y."/>
            <person name="Xu W."/>
            <person name="Pan J."/>
            <person name="Luo Z.H."/>
            <person name="Li M."/>
        </authorList>
    </citation>
    <scope>NUCLEOTIDE SEQUENCE [LARGE SCALE GENOMIC DNA]</scope>
    <source>
        <strain evidence="1">HyVt-345</strain>
    </source>
</reference>